<gene>
    <name evidence="1" type="ORF">GCM10022254_56720</name>
</gene>
<comment type="caution">
    <text evidence="1">The sequence shown here is derived from an EMBL/GenBank/DDBJ whole genome shotgun (WGS) entry which is preliminary data.</text>
</comment>
<name>A0ABP8CG45_9ACTN</name>
<dbReference type="EMBL" id="BAABAS010000020">
    <property type="protein sequence ID" value="GAA4238888.1"/>
    <property type="molecule type" value="Genomic_DNA"/>
</dbReference>
<protein>
    <submittedName>
        <fullName evidence="1">Uncharacterized protein</fullName>
    </submittedName>
</protein>
<organism evidence="1 2">
    <name type="scientific">Actinomadura meridiana</name>
    <dbReference type="NCBI Taxonomy" id="559626"/>
    <lineage>
        <taxon>Bacteria</taxon>
        <taxon>Bacillati</taxon>
        <taxon>Actinomycetota</taxon>
        <taxon>Actinomycetes</taxon>
        <taxon>Streptosporangiales</taxon>
        <taxon>Thermomonosporaceae</taxon>
        <taxon>Actinomadura</taxon>
    </lineage>
</organism>
<keyword evidence="2" id="KW-1185">Reference proteome</keyword>
<reference evidence="2" key="1">
    <citation type="journal article" date="2019" name="Int. J. Syst. Evol. Microbiol.">
        <title>The Global Catalogue of Microorganisms (GCM) 10K type strain sequencing project: providing services to taxonomists for standard genome sequencing and annotation.</title>
        <authorList>
            <consortium name="The Broad Institute Genomics Platform"/>
            <consortium name="The Broad Institute Genome Sequencing Center for Infectious Disease"/>
            <person name="Wu L."/>
            <person name="Ma J."/>
        </authorList>
    </citation>
    <scope>NUCLEOTIDE SEQUENCE [LARGE SCALE GENOMIC DNA]</scope>
    <source>
        <strain evidence="2">JCM 17440</strain>
    </source>
</reference>
<dbReference type="Proteomes" id="UP001501710">
    <property type="component" value="Unassembled WGS sequence"/>
</dbReference>
<evidence type="ECO:0000313" key="2">
    <source>
        <dbReference type="Proteomes" id="UP001501710"/>
    </source>
</evidence>
<dbReference type="RefSeq" id="WP_344902549.1">
    <property type="nucleotide sequence ID" value="NZ_BAABAS010000020.1"/>
</dbReference>
<evidence type="ECO:0000313" key="1">
    <source>
        <dbReference type="EMBL" id="GAA4238888.1"/>
    </source>
</evidence>
<sequence length="82" mass="9281">MAPCDRLPDDTARIDPVPIRVAEARRIEARYGGVVWFGYFTRGWWALVDEAYLVEGATPDRLGEAIMAVRRRVRSAAPPPPW</sequence>
<accession>A0ABP8CG45</accession>
<proteinExistence type="predicted"/>